<comment type="similarity">
    <text evidence="2 10">Belongs to the ABC-4 integral membrane protein family. FtsX subfamily.</text>
</comment>
<feature type="transmembrane region" description="Helical" evidence="11">
    <location>
        <begin position="223"/>
        <end position="246"/>
    </location>
</feature>
<dbReference type="InterPro" id="IPR040690">
    <property type="entry name" value="FtsX_ECD"/>
</dbReference>
<keyword evidence="9 10" id="KW-0131">Cell cycle</keyword>
<evidence type="ECO:0000256" key="7">
    <source>
        <dbReference type="ARBA" id="ARBA00022989"/>
    </source>
</evidence>
<dbReference type="InterPro" id="IPR004513">
    <property type="entry name" value="FtsX"/>
</dbReference>
<dbReference type="Pfam" id="PF18075">
    <property type="entry name" value="FtsX_ECD"/>
    <property type="match status" value="1"/>
</dbReference>
<evidence type="ECO:0000256" key="11">
    <source>
        <dbReference type="SAM" id="Phobius"/>
    </source>
</evidence>
<evidence type="ECO:0000256" key="6">
    <source>
        <dbReference type="ARBA" id="ARBA00022692"/>
    </source>
</evidence>
<accession>A0A1W1XLV7</accession>
<dbReference type="OrthoDB" id="9813411at2"/>
<dbReference type="PIRSF" id="PIRSF003097">
    <property type="entry name" value="FtsX"/>
    <property type="match status" value="1"/>
</dbReference>
<evidence type="ECO:0000259" key="12">
    <source>
        <dbReference type="Pfam" id="PF02687"/>
    </source>
</evidence>
<evidence type="ECO:0000256" key="4">
    <source>
        <dbReference type="ARBA" id="ARBA00022475"/>
    </source>
</evidence>
<evidence type="ECO:0000259" key="13">
    <source>
        <dbReference type="Pfam" id="PF18075"/>
    </source>
</evidence>
<keyword evidence="15" id="KW-1185">Reference proteome</keyword>
<organism evidence="14 15">
    <name type="scientific">Desulfacinum hydrothermale DSM 13146</name>
    <dbReference type="NCBI Taxonomy" id="1121390"/>
    <lineage>
        <taxon>Bacteria</taxon>
        <taxon>Pseudomonadati</taxon>
        <taxon>Thermodesulfobacteriota</taxon>
        <taxon>Syntrophobacteria</taxon>
        <taxon>Syntrophobacterales</taxon>
        <taxon>Syntrophobacteraceae</taxon>
        <taxon>Desulfacinum</taxon>
    </lineage>
</organism>
<dbReference type="GO" id="GO:0005886">
    <property type="term" value="C:plasma membrane"/>
    <property type="evidence" value="ECO:0007669"/>
    <property type="project" value="UniProtKB-SubCell"/>
</dbReference>
<name>A0A1W1XLV7_9BACT</name>
<dbReference type="InterPro" id="IPR003838">
    <property type="entry name" value="ABC3_permease_C"/>
</dbReference>
<comment type="subcellular location">
    <subcellularLocation>
        <location evidence="1">Cell membrane</location>
        <topology evidence="1">Multi-pass membrane protein</topology>
    </subcellularLocation>
</comment>
<keyword evidence="6 11" id="KW-0812">Transmembrane</keyword>
<evidence type="ECO:0000256" key="1">
    <source>
        <dbReference type="ARBA" id="ARBA00004651"/>
    </source>
</evidence>
<evidence type="ECO:0000256" key="10">
    <source>
        <dbReference type="PIRNR" id="PIRNR003097"/>
    </source>
</evidence>
<keyword evidence="4 10" id="KW-1003">Cell membrane</keyword>
<dbReference type="AlphaFoldDB" id="A0A1W1XLV7"/>
<reference evidence="14 15" key="1">
    <citation type="submission" date="2017-04" db="EMBL/GenBank/DDBJ databases">
        <authorList>
            <person name="Afonso C.L."/>
            <person name="Miller P.J."/>
            <person name="Scott M.A."/>
            <person name="Spackman E."/>
            <person name="Goraichik I."/>
            <person name="Dimitrov K.M."/>
            <person name="Suarez D.L."/>
            <person name="Swayne D.E."/>
        </authorList>
    </citation>
    <scope>NUCLEOTIDE SEQUENCE [LARGE SCALE GENOMIC DNA]</scope>
    <source>
        <strain evidence="14 15">DSM 13146</strain>
    </source>
</reference>
<protein>
    <recommendedName>
        <fullName evidence="3 10">Cell division protein FtsX</fullName>
    </recommendedName>
</protein>
<dbReference type="Pfam" id="PF02687">
    <property type="entry name" value="FtsX"/>
    <property type="match status" value="1"/>
</dbReference>
<dbReference type="PANTHER" id="PTHR47755:SF1">
    <property type="entry name" value="CELL DIVISION PROTEIN FTSX"/>
    <property type="match status" value="1"/>
</dbReference>
<dbReference type="STRING" id="1121390.SAMN02746041_02114"/>
<keyword evidence="7 11" id="KW-1133">Transmembrane helix</keyword>
<dbReference type="Proteomes" id="UP000192783">
    <property type="component" value="Unassembled WGS sequence"/>
</dbReference>
<feature type="transmembrane region" description="Helical" evidence="11">
    <location>
        <begin position="172"/>
        <end position="195"/>
    </location>
</feature>
<feature type="domain" description="FtsX extracellular" evidence="13">
    <location>
        <begin position="63"/>
        <end position="154"/>
    </location>
</feature>
<feature type="domain" description="ABC3 transporter permease C-terminal" evidence="12">
    <location>
        <begin position="179"/>
        <end position="286"/>
    </location>
</feature>
<gene>
    <name evidence="14" type="ORF">SAMN02746041_02114</name>
</gene>
<dbReference type="GO" id="GO:0051301">
    <property type="term" value="P:cell division"/>
    <property type="evidence" value="ECO:0007669"/>
    <property type="project" value="UniProtKB-KW"/>
</dbReference>
<dbReference type="Gene3D" id="3.30.70.3040">
    <property type="match status" value="1"/>
</dbReference>
<proteinExistence type="inferred from homology"/>
<dbReference type="PANTHER" id="PTHR47755">
    <property type="entry name" value="CELL DIVISION PROTEIN FTSX"/>
    <property type="match status" value="1"/>
</dbReference>
<feature type="transmembrane region" description="Helical" evidence="11">
    <location>
        <begin position="21"/>
        <end position="49"/>
    </location>
</feature>
<evidence type="ECO:0000256" key="2">
    <source>
        <dbReference type="ARBA" id="ARBA00007379"/>
    </source>
</evidence>
<evidence type="ECO:0000313" key="15">
    <source>
        <dbReference type="Proteomes" id="UP000192783"/>
    </source>
</evidence>
<keyword evidence="5 10" id="KW-0132">Cell division</keyword>
<evidence type="ECO:0000256" key="8">
    <source>
        <dbReference type="ARBA" id="ARBA00023136"/>
    </source>
</evidence>
<keyword evidence="8 10" id="KW-0472">Membrane</keyword>
<evidence type="ECO:0000256" key="9">
    <source>
        <dbReference type="ARBA" id="ARBA00023306"/>
    </source>
</evidence>
<evidence type="ECO:0000256" key="3">
    <source>
        <dbReference type="ARBA" id="ARBA00021907"/>
    </source>
</evidence>
<evidence type="ECO:0000256" key="5">
    <source>
        <dbReference type="ARBA" id="ARBA00022618"/>
    </source>
</evidence>
<evidence type="ECO:0000313" key="14">
    <source>
        <dbReference type="EMBL" id="SMC24855.1"/>
    </source>
</evidence>
<sequence>MGMSHWRYYMARALGGFRKNPLPAAVSVLVVGLCLFMTGLCSLGFWGIYRIAPHLLVPSKAVIYLKEGVSVQEARGVQKTVAGWPLVAACHYKSPQEVLEELRDRYGGWEDLFQGLGENPLPPALEVRLQVREDMEGAMRAFEDKAKALEPVQDVLTARSWSGETLRRMRTVLGMGLALLVVWIACSILIVANTVRLAFYGRRDEVEVLRVVGASPSFIKMPFYLEGILQGVLGAALAASLLWLTGRMVGAVLPPSLAAGIWPLGAGAWLWGILPLAGAGLSWLGARLALRRLASY</sequence>
<dbReference type="EMBL" id="FWXF01000011">
    <property type="protein sequence ID" value="SMC24855.1"/>
    <property type="molecule type" value="Genomic_DNA"/>
</dbReference>
<feature type="transmembrane region" description="Helical" evidence="11">
    <location>
        <begin position="266"/>
        <end position="290"/>
    </location>
</feature>